<comment type="caution">
    <text evidence="8">The sequence shown here is derived from an EMBL/GenBank/DDBJ whole genome shotgun (WGS) entry which is preliminary data.</text>
</comment>
<dbReference type="InterPro" id="IPR004938">
    <property type="entry name" value="XG_FTase"/>
</dbReference>
<reference evidence="8 9" key="1">
    <citation type="submission" date="2024-02" db="EMBL/GenBank/DDBJ databases">
        <title>de novo genome assembly of Solanum bulbocastanum strain 11H21.</title>
        <authorList>
            <person name="Hosaka A.J."/>
        </authorList>
    </citation>
    <scope>NUCLEOTIDE SEQUENCE [LARGE SCALE GENOMIC DNA]</scope>
    <source>
        <tissue evidence="8">Young leaves</tissue>
    </source>
</reference>
<evidence type="ECO:0000256" key="4">
    <source>
        <dbReference type="ARBA" id="ARBA00023034"/>
    </source>
</evidence>
<keyword evidence="3 7" id="KW-0808">Transferase</keyword>
<dbReference type="Pfam" id="PF03254">
    <property type="entry name" value="XG_FTase"/>
    <property type="match status" value="1"/>
</dbReference>
<sequence length="131" mass="15024">MKENLLPQVNRSSEPIVFNQSVKQRKTISVLITSLSPGYSEEIRKMYWENPTVTGEIASIYQPSQEEYQQSENLLHEKKALAEMYQLSLSDKLVTSAWSTFGYVFQGLGGLKPWILYKPNKNRTTHNPPCV</sequence>
<protein>
    <recommendedName>
        <fullName evidence="7">Fucosyltransferase</fullName>
        <ecNumber evidence="7">2.4.1.-</ecNumber>
    </recommendedName>
</protein>
<gene>
    <name evidence="8" type="ORF">RDI58_015629</name>
</gene>
<evidence type="ECO:0000256" key="3">
    <source>
        <dbReference type="ARBA" id="ARBA00022679"/>
    </source>
</evidence>
<keyword evidence="4 7" id="KW-0333">Golgi apparatus</keyword>
<keyword evidence="9" id="KW-1185">Reference proteome</keyword>
<dbReference type="GO" id="GO:0071555">
    <property type="term" value="P:cell wall organization"/>
    <property type="evidence" value="ECO:0007669"/>
    <property type="project" value="UniProtKB-UniRule"/>
</dbReference>
<dbReference type="PANTHER" id="PTHR31889">
    <property type="entry name" value="FUCOSYLTRANSFERASE 2-RELATED"/>
    <property type="match status" value="1"/>
</dbReference>
<dbReference type="GO" id="GO:0008107">
    <property type="term" value="F:galactoside 2-alpha-L-fucosyltransferase activity"/>
    <property type="evidence" value="ECO:0007669"/>
    <property type="project" value="InterPro"/>
</dbReference>
<evidence type="ECO:0000313" key="9">
    <source>
        <dbReference type="Proteomes" id="UP001371456"/>
    </source>
</evidence>
<comment type="function">
    <text evidence="7">May be involved in cell wall biosynthesis.</text>
</comment>
<evidence type="ECO:0000256" key="2">
    <source>
        <dbReference type="ARBA" id="ARBA00022676"/>
    </source>
</evidence>
<comment type="similarity">
    <text evidence="1 7">Belongs to the glycosyltransferase 37 family.</text>
</comment>
<dbReference type="EMBL" id="JBANQN010000006">
    <property type="protein sequence ID" value="KAK6787104.1"/>
    <property type="molecule type" value="Genomic_DNA"/>
</dbReference>
<dbReference type="AlphaFoldDB" id="A0AAN8YBR7"/>
<evidence type="ECO:0000313" key="8">
    <source>
        <dbReference type="EMBL" id="KAK6787104.1"/>
    </source>
</evidence>
<keyword evidence="5" id="KW-0325">Glycoprotein</keyword>
<dbReference type="Proteomes" id="UP001371456">
    <property type="component" value="Unassembled WGS sequence"/>
</dbReference>
<keyword evidence="6 7" id="KW-0961">Cell wall biogenesis/degradation</keyword>
<evidence type="ECO:0000256" key="5">
    <source>
        <dbReference type="ARBA" id="ARBA00023180"/>
    </source>
</evidence>
<dbReference type="GO" id="GO:0042546">
    <property type="term" value="P:cell wall biogenesis"/>
    <property type="evidence" value="ECO:0007669"/>
    <property type="project" value="InterPro"/>
</dbReference>
<name>A0AAN8YBR7_SOLBU</name>
<evidence type="ECO:0000256" key="1">
    <source>
        <dbReference type="ARBA" id="ARBA00010481"/>
    </source>
</evidence>
<dbReference type="EC" id="2.4.1.-" evidence="7"/>
<accession>A0AAN8YBR7</accession>
<dbReference type="GO" id="GO:0032580">
    <property type="term" value="C:Golgi cisterna membrane"/>
    <property type="evidence" value="ECO:0007669"/>
    <property type="project" value="UniProtKB-SubCell"/>
</dbReference>
<comment type="subcellular location">
    <subcellularLocation>
        <location evidence="7">Golgi apparatus</location>
        <location evidence="7">Golgi stack membrane</location>
        <topology evidence="7">Single-pass type II membrane protein</topology>
    </subcellularLocation>
</comment>
<evidence type="ECO:0000256" key="7">
    <source>
        <dbReference type="RuleBase" id="RU367004"/>
    </source>
</evidence>
<proteinExistence type="inferred from homology"/>
<dbReference type="GO" id="GO:0009969">
    <property type="term" value="P:xyloglucan biosynthetic process"/>
    <property type="evidence" value="ECO:0007669"/>
    <property type="project" value="TreeGrafter"/>
</dbReference>
<organism evidence="8 9">
    <name type="scientific">Solanum bulbocastanum</name>
    <name type="common">Wild potato</name>
    <dbReference type="NCBI Taxonomy" id="147425"/>
    <lineage>
        <taxon>Eukaryota</taxon>
        <taxon>Viridiplantae</taxon>
        <taxon>Streptophyta</taxon>
        <taxon>Embryophyta</taxon>
        <taxon>Tracheophyta</taxon>
        <taxon>Spermatophyta</taxon>
        <taxon>Magnoliopsida</taxon>
        <taxon>eudicotyledons</taxon>
        <taxon>Gunneridae</taxon>
        <taxon>Pentapetalae</taxon>
        <taxon>asterids</taxon>
        <taxon>lamiids</taxon>
        <taxon>Solanales</taxon>
        <taxon>Solanaceae</taxon>
        <taxon>Solanoideae</taxon>
        <taxon>Solaneae</taxon>
        <taxon>Solanum</taxon>
    </lineage>
</organism>
<dbReference type="PANTHER" id="PTHR31889:SF70">
    <property type="entry name" value="FUCOSYLTRANSFERASE"/>
    <property type="match status" value="1"/>
</dbReference>
<keyword evidence="2 7" id="KW-0328">Glycosyltransferase</keyword>
<evidence type="ECO:0000256" key="6">
    <source>
        <dbReference type="ARBA" id="ARBA00023316"/>
    </source>
</evidence>